<dbReference type="EMBL" id="HBUF01069976">
    <property type="protein sequence ID" value="CAG6629186.1"/>
    <property type="molecule type" value="Transcribed_RNA"/>
</dbReference>
<evidence type="ECO:0000256" key="7">
    <source>
        <dbReference type="ARBA" id="ARBA00023128"/>
    </source>
</evidence>
<dbReference type="GO" id="GO:0005634">
    <property type="term" value="C:nucleus"/>
    <property type="evidence" value="ECO:0007669"/>
    <property type="project" value="TreeGrafter"/>
</dbReference>
<proteinExistence type="inferred from homology"/>
<comment type="subcellular location">
    <subcellularLocation>
        <location evidence="1">Membrane</location>
        <topology evidence="1">Single-pass membrane protein</topology>
    </subcellularLocation>
    <subcellularLocation>
        <location evidence="2">Mitochondrion membrane</location>
    </subcellularLocation>
</comment>
<dbReference type="EMBL" id="HBUF01069975">
    <property type="protein sequence ID" value="CAG6629185.1"/>
    <property type="molecule type" value="Transcribed_RNA"/>
</dbReference>
<feature type="compositionally biased region" description="Polar residues" evidence="9">
    <location>
        <begin position="52"/>
        <end position="67"/>
    </location>
</feature>
<evidence type="ECO:0000256" key="8">
    <source>
        <dbReference type="ARBA" id="ARBA00023136"/>
    </source>
</evidence>
<organism evidence="11">
    <name type="scientific">Cacopsylla melanoneura</name>
    <dbReference type="NCBI Taxonomy" id="428564"/>
    <lineage>
        <taxon>Eukaryota</taxon>
        <taxon>Metazoa</taxon>
        <taxon>Ecdysozoa</taxon>
        <taxon>Arthropoda</taxon>
        <taxon>Hexapoda</taxon>
        <taxon>Insecta</taxon>
        <taxon>Pterygota</taxon>
        <taxon>Neoptera</taxon>
        <taxon>Paraneoptera</taxon>
        <taxon>Hemiptera</taxon>
        <taxon>Sternorrhyncha</taxon>
        <taxon>Psylloidea</taxon>
        <taxon>Psyllidae</taxon>
        <taxon>Psyllinae</taxon>
        <taxon>Cacopsylla</taxon>
    </lineage>
</organism>
<dbReference type="EMBL" id="HBUF01594183">
    <property type="protein sequence ID" value="CAG6774254.1"/>
    <property type="molecule type" value="Transcribed_RNA"/>
</dbReference>
<name>A0A8D8UTD6_9HEMI</name>
<evidence type="ECO:0000256" key="3">
    <source>
        <dbReference type="ARBA" id="ARBA00007710"/>
    </source>
</evidence>
<dbReference type="EMBL" id="HBUF01234619">
    <property type="protein sequence ID" value="CAG6674729.1"/>
    <property type="molecule type" value="Transcribed_RNA"/>
</dbReference>
<dbReference type="PANTHER" id="PTHR15186:SF5">
    <property type="entry name" value="BNIP3, ISOFORM A"/>
    <property type="match status" value="1"/>
</dbReference>
<comment type="similarity">
    <text evidence="3">Belongs to the NIP3 family.</text>
</comment>
<keyword evidence="4 10" id="KW-0812">Transmembrane</keyword>
<dbReference type="EMBL" id="HBUF01346140">
    <property type="protein sequence ID" value="CAG6709514.1"/>
    <property type="molecule type" value="Transcribed_RNA"/>
</dbReference>
<evidence type="ECO:0000256" key="5">
    <source>
        <dbReference type="ARBA" id="ARBA00022703"/>
    </source>
</evidence>
<keyword evidence="5" id="KW-0053">Apoptosis</keyword>
<evidence type="ECO:0000256" key="9">
    <source>
        <dbReference type="SAM" id="MobiDB-lite"/>
    </source>
</evidence>
<dbReference type="EMBL" id="HBUF01346137">
    <property type="protein sequence ID" value="CAG6709511.1"/>
    <property type="molecule type" value="Transcribed_RNA"/>
</dbReference>
<accession>A0A8D8UTD6</accession>
<dbReference type="Pfam" id="PF06553">
    <property type="entry name" value="BNIP3"/>
    <property type="match status" value="1"/>
</dbReference>
<dbReference type="PANTHER" id="PTHR15186">
    <property type="entry name" value="RE48077P"/>
    <property type="match status" value="1"/>
</dbReference>
<dbReference type="EMBL" id="HBUF01234621">
    <property type="protein sequence ID" value="CAG6674731.1"/>
    <property type="molecule type" value="Transcribed_RNA"/>
</dbReference>
<keyword evidence="7" id="KW-0496">Mitochondrion</keyword>
<dbReference type="GO" id="GO:0043065">
    <property type="term" value="P:positive regulation of apoptotic process"/>
    <property type="evidence" value="ECO:0007669"/>
    <property type="project" value="InterPro"/>
</dbReference>
<dbReference type="GO" id="GO:0005741">
    <property type="term" value="C:mitochondrial outer membrane"/>
    <property type="evidence" value="ECO:0007669"/>
    <property type="project" value="TreeGrafter"/>
</dbReference>
<keyword evidence="8 10" id="KW-0472">Membrane</keyword>
<dbReference type="EMBL" id="HBUF01346138">
    <property type="protein sequence ID" value="CAG6709512.1"/>
    <property type="molecule type" value="Transcribed_RNA"/>
</dbReference>
<dbReference type="EMBL" id="HBUF01069974">
    <property type="protein sequence ID" value="CAG6629184.1"/>
    <property type="molecule type" value="Transcribed_RNA"/>
</dbReference>
<keyword evidence="6 10" id="KW-1133">Transmembrane helix</keyword>
<sequence length="195" mass="21929">MTTTPPKLMEDSLCESWVELNAQSCITPERTTPLPFASSEEYLRLLKEAQRESGTSSAQISKASSRIDTPRDSFSPKSPPNSPNTELSSGDDHLKGVFINFSNKDELVANFDKSTDWIWDWSSRPDQAPPKDWKFRHPKSKSYSMRYAKVGKNSLFSKEVMYTLFVSNIISILLGTGVGIWLSRRGMMIAPVSIN</sequence>
<evidence type="ECO:0000313" key="11">
    <source>
        <dbReference type="EMBL" id="CAG6709511.1"/>
    </source>
</evidence>
<evidence type="ECO:0000256" key="2">
    <source>
        <dbReference type="ARBA" id="ARBA00004325"/>
    </source>
</evidence>
<dbReference type="GO" id="GO:0042802">
    <property type="term" value="F:identical protein binding"/>
    <property type="evidence" value="ECO:0007669"/>
    <property type="project" value="UniProtKB-ARBA"/>
</dbReference>
<dbReference type="EMBL" id="HBUF01594184">
    <property type="protein sequence ID" value="CAG6774255.1"/>
    <property type="molecule type" value="Transcribed_RNA"/>
</dbReference>
<evidence type="ECO:0000256" key="10">
    <source>
        <dbReference type="SAM" id="Phobius"/>
    </source>
</evidence>
<evidence type="ECO:0000256" key="6">
    <source>
        <dbReference type="ARBA" id="ARBA00022989"/>
    </source>
</evidence>
<dbReference type="InterPro" id="IPR010548">
    <property type="entry name" value="BNIP3"/>
</dbReference>
<evidence type="ECO:0000256" key="1">
    <source>
        <dbReference type="ARBA" id="ARBA00004167"/>
    </source>
</evidence>
<protein>
    <submittedName>
        <fullName evidence="11">BCL2/adenovirus E1B 19 kDa protein-interacting protein 3</fullName>
    </submittedName>
</protein>
<dbReference type="EMBL" id="HBUF01234620">
    <property type="protein sequence ID" value="CAG6674730.1"/>
    <property type="molecule type" value="Transcribed_RNA"/>
</dbReference>
<reference evidence="11" key="1">
    <citation type="submission" date="2021-05" db="EMBL/GenBank/DDBJ databases">
        <authorList>
            <person name="Alioto T."/>
            <person name="Alioto T."/>
            <person name="Gomez Garrido J."/>
        </authorList>
    </citation>
    <scope>NUCLEOTIDE SEQUENCE</scope>
</reference>
<dbReference type="GO" id="GO:0097345">
    <property type="term" value="P:mitochondrial outer membrane permeabilization"/>
    <property type="evidence" value="ECO:0007669"/>
    <property type="project" value="TreeGrafter"/>
</dbReference>
<evidence type="ECO:0000256" key="4">
    <source>
        <dbReference type="ARBA" id="ARBA00022692"/>
    </source>
</evidence>
<dbReference type="AlphaFoldDB" id="A0A8D8UTD6"/>
<feature type="region of interest" description="Disordered" evidence="9">
    <location>
        <begin position="48"/>
        <end position="90"/>
    </location>
</feature>
<feature type="transmembrane region" description="Helical" evidence="10">
    <location>
        <begin position="160"/>
        <end position="182"/>
    </location>
</feature>
<dbReference type="EMBL" id="HBUF01346139">
    <property type="protein sequence ID" value="CAG6709513.1"/>
    <property type="molecule type" value="Transcribed_RNA"/>
</dbReference>